<accession>A0A6N8QYT3</accession>
<protein>
    <submittedName>
        <fullName evidence="2">Uncharacterized protein</fullName>
    </submittedName>
</protein>
<proteinExistence type="predicted"/>
<evidence type="ECO:0000256" key="1">
    <source>
        <dbReference type="SAM" id="Phobius"/>
    </source>
</evidence>
<sequence>MVANPPPGESPALPVIFAQIPLAFLSMINLIIVRGFYVARPVITGLTSMFIPPISAQNNLTNLNITGGTIAQIWRLTARTSLIHCQNERGATQCVCMSYSLNLNQGASLAVRFYFFVVPCWWMFSGTANYSPW</sequence>
<dbReference type="AlphaFoldDB" id="A0A6N8QYT3"/>
<keyword evidence="1" id="KW-1133">Transmembrane helix</keyword>
<reference evidence="2 3" key="1">
    <citation type="submission" date="2019-12" db="EMBL/GenBank/DDBJ databases">
        <title>Enteriobacteria Tanzani isolates_10434.</title>
        <authorList>
            <person name="Subbiah M."/>
            <person name="Call D."/>
        </authorList>
    </citation>
    <scope>NUCLEOTIDE SEQUENCE [LARGE SCALE GENOMIC DNA]</scope>
    <source>
        <strain evidence="2 3">10434wD1</strain>
    </source>
</reference>
<keyword evidence="1" id="KW-0472">Membrane</keyword>
<evidence type="ECO:0000313" key="3">
    <source>
        <dbReference type="Proteomes" id="UP000436141"/>
    </source>
</evidence>
<evidence type="ECO:0000313" key="2">
    <source>
        <dbReference type="EMBL" id="MXI75548.1"/>
    </source>
</evidence>
<dbReference type="EMBL" id="WUIY01000082">
    <property type="protein sequence ID" value="MXI75548.1"/>
    <property type="molecule type" value="Genomic_DNA"/>
</dbReference>
<organism evidence="2 3">
    <name type="scientific">Escherichia coli</name>
    <dbReference type="NCBI Taxonomy" id="562"/>
    <lineage>
        <taxon>Bacteria</taxon>
        <taxon>Pseudomonadati</taxon>
        <taxon>Pseudomonadota</taxon>
        <taxon>Gammaproteobacteria</taxon>
        <taxon>Enterobacterales</taxon>
        <taxon>Enterobacteriaceae</taxon>
        <taxon>Escherichia</taxon>
    </lineage>
</organism>
<gene>
    <name evidence="2" type="ORF">GRW05_15010</name>
</gene>
<keyword evidence="1" id="KW-0812">Transmembrane</keyword>
<comment type="caution">
    <text evidence="2">The sequence shown here is derived from an EMBL/GenBank/DDBJ whole genome shotgun (WGS) entry which is preliminary data.</text>
</comment>
<feature type="transmembrane region" description="Helical" evidence="1">
    <location>
        <begin position="12"/>
        <end position="33"/>
    </location>
</feature>
<name>A0A6N8QYT3_ECOLX</name>
<dbReference type="Proteomes" id="UP000436141">
    <property type="component" value="Unassembled WGS sequence"/>
</dbReference>
<dbReference type="RefSeq" id="WP_140431705.1">
    <property type="nucleotide sequence ID" value="NZ_CP128979.1"/>
</dbReference>
<feature type="transmembrane region" description="Helical" evidence="1">
    <location>
        <begin position="107"/>
        <end position="124"/>
    </location>
</feature>